<feature type="domain" description="PGF-CTERM archaeal protein-sorting signal" evidence="4">
    <location>
        <begin position="536"/>
        <end position="556"/>
    </location>
</feature>
<organism evidence="5 6">
    <name type="scientific">Halapricum desulfuricans</name>
    <dbReference type="NCBI Taxonomy" id="2841257"/>
    <lineage>
        <taxon>Archaea</taxon>
        <taxon>Methanobacteriati</taxon>
        <taxon>Methanobacteriota</taxon>
        <taxon>Stenosarchaea group</taxon>
        <taxon>Halobacteria</taxon>
        <taxon>Halobacteriales</taxon>
        <taxon>Haloarculaceae</taxon>
        <taxon>Halapricum</taxon>
    </lineage>
</organism>
<protein>
    <recommendedName>
        <fullName evidence="4">PGF-CTERM archaeal protein-sorting signal domain-containing protein</fullName>
    </recommendedName>
</protein>
<dbReference type="Proteomes" id="UP000663525">
    <property type="component" value="Chromosome"/>
</dbReference>
<feature type="region of interest" description="Disordered" evidence="2">
    <location>
        <begin position="358"/>
        <end position="379"/>
    </location>
</feature>
<keyword evidence="3" id="KW-1133">Transmembrane helix</keyword>
<dbReference type="InterPro" id="IPR026371">
    <property type="entry name" value="PGF_CTERM"/>
</dbReference>
<evidence type="ECO:0000313" key="6">
    <source>
        <dbReference type="Proteomes" id="UP000663525"/>
    </source>
</evidence>
<evidence type="ECO:0000259" key="4">
    <source>
        <dbReference type="Pfam" id="PF18204"/>
    </source>
</evidence>
<evidence type="ECO:0000256" key="1">
    <source>
        <dbReference type="ARBA" id="ARBA00022729"/>
    </source>
</evidence>
<dbReference type="InterPro" id="IPR047792">
    <property type="entry name" value="Hvo_1808-like"/>
</dbReference>
<dbReference type="NCBIfam" id="NF038145">
    <property type="entry name" value="Hvo_1808_fam"/>
    <property type="match status" value="1"/>
</dbReference>
<feature type="compositionally biased region" description="Low complexity" evidence="2">
    <location>
        <begin position="508"/>
        <end position="531"/>
    </location>
</feature>
<keyword evidence="1" id="KW-0732">Signal</keyword>
<feature type="transmembrane region" description="Helical" evidence="3">
    <location>
        <begin position="39"/>
        <end position="62"/>
    </location>
</feature>
<evidence type="ECO:0000256" key="3">
    <source>
        <dbReference type="SAM" id="Phobius"/>
    </source>
</evidence>
<feature type="compositionally biased region" description="Polar residues" evidence="2">
    <location>
        <begin position="70"/>
        <end position="88"/>
    </location>
</feature>
<dbReference type="EMBL" id="CP064787">
    <property type="protein sequence ID" value="QSG06978.1"/>
    <property type="molecule type" value="Genomic_DNA"/>
</dbReference>
<gene>
    <name evidence="5" type="ORF">HSR121_2658</name>
</gene>
<reference evidence="5" key="1">
    <citation type="submission" date="2020-11" db="EMBL/GenBank/DDBJ databases">
        <title>Carbohydrate-dependent, anaerobic sulfur respiration: A novel catabolism in halophilic archaea.</title>
        <authorList>
            <person name="Sorokin D.Y."/>
            <person name="Messina E."/>
            <person name="Smedile F."/>
            <person name="La Cono V."/>
            <person name="Hallsworth J.E."/>
            <person name="Yakimov M.M."/>
        </authorList>
    </citation>
    <scope>NUCLEOTIDE SEQUENCE</scope>
    <source>
        <strain evidence="5">HSR12-1</strain>
    </source>
</reference>
<keyword evidence="3" id="KW-0472">Membrane</keyword>
<accession>A0A897N425</accession>
<evidence type="ECO:0000256" key="2">
    <source>
        <dbReference type="SAM" id="MobiDB-lite"/>
    </source>
</evidence>
<evidence type="ECO:0000313" key="5">
    <source>
        <dbReference type="EMBL" id="QSG06978.1"/>
    </source>
</evidence>
<feature type="compositionally biased region" description="Basic and acidic residues" evidence="2">
    <location>
        <begin position="369"/>
        <end position="379"/>
    </location>
</feature>
<feature type="region of interest" description="Disordered" evidence="2">
    <location>
        <begin position="487"/>
        <end position="536"/>
    </location>
</feature>
<dbReference type="AlphaFoldDB" id="A0A897N425"/>
<name>A0A897N425_9EURY</name>
<dbReference type="Pfam" id="PF18204">
    <property type="entry name" value="PGF-CTERM"/>
    <property type="match status" value="1"/>
</dbReference>
<keyword evidence="3" id="KW-0812">Transmembrane</keyword>
<sequence>MVTLLIANVSGGVGQEPSPSAKALFERYALRETMGFSRLGLALAIASLAVIASGTVGSAALADDVMAASTSDTDAENSTGEDATTSMDRGTLPDPPEDRIGWEGGYWYNESIHVEQSDGLSAAELRRYKYRTMARLEEIRGLEFTDDVEIEFIGTGAVADRLDNNISQFRGSDRQWEALFVVGEDREADRVVFETLVGRVAGWAAEEGSESVVLITDDPDEPTAPPRLLAHELAHVLQHQQFDLDADRYRRETLDGEHAKDALVEGEASYLDGVYQQYCANGSWDCVNGGSFATARGDVERDLLPYLGAPYTLGSQYVGHLVDRGGFEAVGDAHRNPPEYSVTALHGERTESGRRAGIAPASPLTVPDRSSDEWTRRDDPDRVGAMALTASIGDDALAWRNDALYSYTDGSADGYVWATRWSNETTAEAFAEAYRQRVRSHGGTQRTAAVWEITTGPFADAFSIERAGDTVRIVNAPAVADLDAIHAGAGPSEQDDSTPTPRNTASKTSVGDTGPPTSSGPTATETSPATADGDGPGFGVVASLVALFAVGVARRKTT</sequence>
<proteinExistence type="predicted"/>
<feature type="compositionally biased region" description="Polar residues" evidence="2">
    <location>
        <begin position="497"/>
        <end position="507"/>
    </location>
</feature>
<feature type="region of interest" description="Disordered" evidence="2">
    <location>
        <begin position="70"/>
        <end position="96"/>
    </location>
</feature>